<comment type="caution">
    <text evidence="1">The sequence shown here is derived from an EMBL/GenBank/DDBJ whole genome shotgun (WGS) entry which is preliminary data.</text>
</comment>
<dbReference type="Proteomes" id="UP001281203">
    <property type="component" value="Unassembled WGS sequence"/>
</dbReference>
<evidence type="ECO:0000313" key="2">
    <source>
        <dbReference type="Proteomes" id="UP001281203"/>
    </source>
</evidence>
<evidence type="ECO:0000313" key="1">
    <source>
        <dbReference type="EMBL" id="MDV2480472.1"/>
    </source>
</evidence>
<sequence>MDDAWQPEALRNRKLEQLQATMNEYVGRNIAQVEGNLPVFFGHVAATLDKTFPALDDRSYDDFIDSVTLTLLSATRENPTPEFLEKTLRHAMGNKRRRKGRATLDVVAGLKLIDTGNYLPAIDYLARHRDYDGRVNAAIAYSYYALSLAPGKKQDLRPNDMELRAREEMLALCRSRPPLDRLGIFDRKDTRMNQIFWFTLDLAFTWFPSQPEFYRIGILRAKHEGDTERRRTLLGRATERFPDDRYFLADAFAVHVEQRNGSAAAAVVKQMMQQYPDDPGPIYFGLKLAILGSQPASYASFRKLAILKQFPRHLLLMLDAVLEVMCGHKTESYLCFEEARKASPGREYYITALEYILRDFVEGDEERSKRARSVFFTTVDQYCMHALKLEGQ</sequence>
<name>A0ABU3WXE2_9EURY</name>
<proteinExistence type="predicted"/>
<reference evidence="1 2" key="1">
    <citation type="submission" date="2019-10" db="EMBL/GenBank/DDBJ databases">
        <title>Isolation and characterization of Methanoculleus sp. Wushi-C6 from a hot spring well.</title>
        <authorList>
            <person name="Chen S.-C."/>
            <person name="Lan Z.-H."/>
            <person name="You Y.-T."/>
            <person name="Lai M.-C."/>
        </authorList>
    </citation>
    <scope>NUCLEOTIDE SEQUENCE [LARGE SCALE GENOMIC DNA]</scope>
    <source>
        <strain evidence="1 2">Wushi-C6</strain>
    </source>
</reference>
<accession>A0ABU3WXE2</accession>
<dbReference type="EMBL" id="WBKO01000001">
    <property type="protein sequence ID" value="MDV2480472.1"/>
    <property type="molecule type" value="Genomic_DNA"/>
</dbReference>
<gene>
    <name evidence="1" type="ORF">F8E02_00305</name>
</gene>
<dbReference type="RefSeq" id="WP_317063424.1">
    <property type="nucleotide sequence ID" value="NZ_WBKO01000001.1"/>
</dbReference>
<evidence type="ECO:0008006" key="3">
    <source>
        <dbReference type="Google" id="ProtNLM"/>
    </source>
</evidence>
<protein>
    <recommendedName>
        <fullName evidence="3">Tetratricopeptide repeat protein</fullName>
    </recommendedName>
</protein>
<organism evidence="1 2">
    <name type="scientific">Methanoculleus caldifontis</name>
    <dbReference type="NCBI Taxonomy" id="2651577"/>
    <lineage>
        <taxon>Archaea</taxon>
        <taxon>Methanobacteriati</taxon>
        <taxon>Methanobacteriota</taxon>
        <taxon>Stenosarchaea group</taxon>
        <taxon>Methanomicrobia</taxon>
        <taxon>Methanomicrobiales</taxon>
        <taxon>Methanomicrobiaceae</taxon>
        <taxon>Methanoculleus</taxon>
    </lineage>
</organism>
<keyword evidence="2" id="KW-1185">Reference proteome</keyword>